<dbReference type="AlphaFoldDB" id="A0A935IN08"/>
<comment type="caution">
    <text evidence="3">The sequence shown here is derived from an EMBL/GenBank/DDBJ whole genome shotgun (WGS) entry which is preliminary data.</text>
</comment>
<evidence type="ECO:0000256" key="2">
    <source>
        <dbReference type="SAM" id="SignalP"/>
    </source>
</evidence>
<organism evidence="3 4">
    <name type="scientific">Candidatus Phosphoribacter hodrii</name>
    <dbReference type="NCBI Taxonomy" id="2953743"/>
    <lineage>
        <taxon>Bacteria</taxon>
        <taxon>Bacillati</taxon>
        <taxon>Actinomycetota</taxon>
        <taxon>Actinomycetes</taxon>
        <taxon>Micrococcales</taxon>
        <taxon>Dermatophilaceae</taxon>
        <taxon>Candidatus Phosphoribacter</taxon>
    </lineage>
</organism>
<protein>
    <submittedName>
        <fullName evidence="3">Uncharacterized protein</fullName>
    </submittedName>
</protein>
<name>A0A935IN08_9MICO</name>
<sequence length="581" mass="58511">MSRLRSPIPWLAALLTLALSLFVSVPAFAATPPSLAGADGTGERTWSPRVCAFTDDEIKAEEETTETEQGTIILNNHVLCWLANESQPKNPVEQAIIDAFLARTGFDLDAAREHHLGAVLCSDGGVGMVTPGQGLPTADDARKACETPVVPGGGGGGDKGNGGILPDLLGISSGMPSASSISCSAQGGTNPYADEATKGAQVSDGDIATGFIGSWLTGVGVMYGTAKGAGVAPTAAGGGLALGAGSVGIIAWGKAASNALGELMESRYRDAAQELAGDAAHFALGAEANAQAAEQAAAASGSPEAQTAAKEARAAAEAAAKAAEAAKGAAKQAAEAKTRAEVAAAYEAAKKADTEAKKKAEEAAKAREKAQSAGQTGTTNTGGTGGSGTTTTPSGQSAESTCEKVRRQVWECEQGGWKSFSCQELARMLQGCRVDLTVALVDGDSSLCGLPTVSTEDLVRARDEACGLLVGHPMPGVDPCTTTVEGSPEIRGSCDPTIAYGGCPDEPDVVVMDDDTICFPAPPSAPPMPCVDPTPGGGPIVGETKTWSPSPSGFLQDSFGGVFVVSRGGIIVIGQGYPPHP</sequence>
<feature type="compositionally biased region" description="Low complexity" evidence="1">
    <location>
        <begin position="389"/>
        <end position="398"/>
    </location>
</feature>
<accession>A0A935IN08</accession>
<feature type="compositionally biased region" description="Basic and acidic residues" evidence="1">
    <location>
        <begin position="358"/>
        <end position="370"/>
    </location>
</feature>
<evidence type="ECO:0000256" key="1">
    <source>
        <dbReference type="SAM" id="MobiDB-lite"/>
    </source>
</evidence>
<keyword evidence="2" id="KW-0732">Signal</keyword>
<feature type="chain" id="PRO_5038002749" evidence="2">
    <location>
        <begin position="30"/>
        <end position="581"/>
    </location>
</feature>
<gene>
    <name evidence="3" type="ORF">IPI13_14070</name>
</gene>
<feature type="signal peptide" evidence="2">
    <location>
        <begin position="1"/>
        <end position="29"/>
    </location>
</feature>
<dbReference type="Proteomes" id="UP000726105">
    <property type="component" value="Unassembled WGS sequence"/>
</dbReference>
<evidence type="ECO:0000313" key="4">
    <source>
        <dbReference type="Proteomes" id="UP000726105"/>
    </source>
</evidence>
<feature type="region of interest" description="Disordered" evidence="1">
    <location>
        <begin position="358"/>
        <end position="400"/>
    </location>
</feature>
<reference evidence="3 4" key="1">
    <citation type="submission" date="2020-10" db="EMBL/GenBank/DDBJ databases">
        <title>Connecting structure to function with the recovery of over 1000 high-quality activated sludge metagenome-assembled genomes encoding full-length rRNA genes using long-read sequencing.</title>
        <authorList>
            <person name="Singleton C.M."/>
            <person name="Petriglieri F."/>
            <person name="Kristensen J.M."/>
            <person name="Kirkegaard R.H."/>
            <person name="Michaelsen T.Y."/>
            <person name="Andersen M.H."/>
            <person name="Karst S.M."/>
            <person name="Dueholm M.S."/>
            <person name="Nielsen P.H."/>
            <person name="Albertsen M."/>
        </authorList>
    </citation>
    <scope>NUCLEOTIDE SEQUENCE [LARGE SCALE GENOMIC DNA]</scope>
    <source>
        <strain evidence="3">Ega_18-Q3-R5-49_MAXAC.001</strain>
    </source>
</reference>
<evidence type="ECO:0000313" key="3">
    <source>
        <dbReference type="EMBL" id="MBK7274235.1"/>
    </source>
</evidence>
<proteinExistence type="predicted"/>
<dbReference type="EMBL" id="JADJIB010000005">
    <property type="protein sequence ID" value="MBK7274235.1"/>
    <property type="molecule type" value="Genomic_DNA"/>
</dbReference>